<comment type="caution">
    <text evidence="1">The sequence shown here is derived from an EMBL/GenBank/DDBJ whole genome shotgun (WGS) entry which is preliminary data.</text>
</comment>
<dbReference type="CDD" id="cd00586">
    <property type="entry name" value="4HBT"/>
    <property type="match status" value="1"/>
</dbReference>
<dbReference type="Gene3D" id="3.10.129.10">
    <property type="entry name" value="Hotdog Thioesterase"/>
    <property type="match status" value="1"/>
</dbReference>
<dbReference type="EMBL" id="MAJD01000001">
    <property type="protein sequence ID" value="OBX38045.1"/>
    <property type="molecule type" value="Genomic_DNA"/>
</dbReference>
<dbReference type="AlphaFoldDB" id="A0A1B8P6Y8"/>
<proteinExistence type="predicted"/>
<protein>
    <submittedName>
        <fullName evidence="1">Thioesterase superfamily protein</fullName>
    </submittedName>
</protein>
<gene>
    <name evidence="1" type="ORF">A8U91_02425</name>
</gene>
<sequence>MFVRTIEPAFYDTDALGHVNNTRLPAWFELARNDLFKLFTPDLDPRRWRLIMARMEIDYRAELHYGTDIEIRTYLSRLGNSSFTVTQEAHQSGTLTNVDIPYWSTSIMRPSAPSPSRARCAKPWRNTCSRRRAKTHDPGGEGSGKGRCGFLAGDLRA</sequence>
<reference evidence="1 2" key="1">
    <citation type="submission" date="2016-06" db="EMBL/GenBank/DDBJ databases">
        <title>Genome sequence of halotolerant plant growth promoting strain of Halomonas elongata HEK1 isolated from salterns of Rann of Kutch, Gujarat, India.</title>
        <authorList>
            <person name="Gaba S."/>
            <person name="Singh R.N."/>
            <person name="Abrol S."/>
            <person name="Kaushik R."/>
            <person name="Saxena A.K."/>
        </authorList>
    </citation>
    <scope>NUCLEOTIDE SEQUENCE [LARGE SCALE GENOMIC DNA]</scope>
    <source>
        <strain evidence="1 2">HEK1</strain>
    </source>
</reference>
<name>A0A1B8P6Y8_HALEL</name>
<accession>A0A1B8P6Y8</accession>
<organism evidence="1 2">
    <name type="scientific">Halomonas elongata</name>
    <dbReference type="NCBI Taxonomy" id="2746"/>
    <lineage>
        <taxon>Bacteria</taxon>
        <taxon>Pseudomonadati</taxon>
        <taxon>Pseudomonadota</taxon>
        <taxon>Gammaproteobacteria</taxon>
        <taxon>Oceanospirillales</taxon>
        <taxon>Halomonadaceae</taxon>
        <taxon>Halomonas</taxon>
    </lineage>
</organism>
<dbReference type="Proteomes" id="UP000092504">
    <property type="component" value="Unassembled WGS sequence"/>
</dbReference>
<dbReference type="Pfam" id="PF13279">
    <property type="entry name" value="4HBT_2"/>
    <property type="match status" value="1"/>
</dbReference>
<dbReference type="InterPro" id="IPR029069">
    <property type="entry name" value="HotDog_dom_sf"/>
</dbReference>
<evidence type="ECO:0000313" key="2">
    <source>
        <dbReference type="Proteomes" id="UP000092504"/>
    </source>
</evidence>
<dbReference type="SUPFAM" id="SSF54637">
    <property type="entry name" value="Thioesterase/thiol ester dehydrase-isomerase"/>
    <property type="match status" value="1"/>
</dbReference>
<evidence type="ECO:0000313" key="1">
    <source>
        <dbReference type="EMBL" id="OBX38045.1"/>
    </source>
</evidence>
<dbReference type="PATRIC" id="fig|2746.7.peg.2488"/>